<accession>A0A822DWS8</accession>
<name>A0A822DWS8_9BILA</name>
<dbReference type="EMBL" id="CAJOBR010066343">
    <property type="protein sequence ID" value="CAF5085260.1"/>
    <property type="molecule type" value="Genomic_DNA"/>
</dbReference>
<sequence>MQMNQLGQRLSELKNEYQQMKTQFEQQIKILE</sequence>
<evidence type="ECO:0000313" key="4">
    <source>
        <dbReference type="Proteomes" id="UP000663848"/>
    </source>
</evidence>
<protein>
    <submittedName>
        <fullName evidence="2">Uncharacterized protein</fullName>
    </submittedName>
</protein>
<reference evidence="2" key="1">
    <citation type="submission" date="2021-02" db="EMBL/GenBank/DDBJ databases">
        <authorList>
            <person name="Nowell W R."/>
        </authorList>
    </citation>
    <scope>NUCLEOTIDE SEQUENCE</scope>
</reference>
<evidence type="ECO:0000256" key="1">
    <source>
        <dbReference type="SAM" id="Coils"/>
    </source>
</evidence>
<dbReference type="EMBL" id="CAJOBR010073309">
    <property type="protein sequence ID" value="CAF5106057.1"/>
    <property type="molecule type" value="Genomic_DNA"/>
</dbReference>
<proteinExistence type="predicted"/>
<evidence type="ECO:0000313" key="3">
    <source>
        <dbReference type="EMBL" id="CAF5106057.1"/>
    </source>
</evidence>
<keyword evidence="1" id="KW-0175">Coiled coil</keyword>
<dbReference type="Proteomes" id="UP000663848">
    <property type="component" value="Unassembled WGS sequence"/>
</dbReference>
<organism evidence="2 4">
    <name type="scientific">Rotaria socialis</name>
    <dbReference type="NCBI Taxonomy" id="392032"/>
    <lineage>
        <taxon>Eukaryota</taxon>
        <taxon>Metazoa</taxon>
        <taxon>Spiralia</taxon>
        <taxon>Gnathifera</taxon>
        <taxon>Rotifera</taxon>
        <taxon>Eurotatoria</taxon>
        <taxon>Bdelloidea</taxon>
        <taxon>Philodinida</taxon>
        <taxon>Philodinidae</taxon>
        <taxon>Rotaria</taxon>
    </lineage>
</organism>
<evidence type="ECO:0000313" key="2">
    <source>
        <dbReference type="EMBL" id="CAF5085260.1"/>
    </source>
</evidence>
<feature type="non-terminal residue" evidence="2">
    <location>
        <position position="32"/>
    </location>
</feature>
<feature type="coiled-coil region" evidence="1">
    <location>
        <begin position="3"/>
        <end position="30"/>
    </location>
</feature>
<comment type="caution">
    <text evidence="2">The sequence shown here is derived from an EMBL/GenBank/DDBJ whole genome shotgun (WGS) entry which is preliminary data.</text>
</comment>
<gene>
    <name evidence="2" type="ORF">QYT958_LOCUS44106</name>
    <name evidence="3" type="ORF">QYT958_LOCUS45110</name>
</gene>
<dbReference type="AlphaFoldDB" id="A0A822DWS8"/>